<dbReference type="EMBL" id="KQ426965">
    <property type="protein sequence ID" value="KOF67564.1"/>
    <property type="molecule type" value="Genomic_DNA"/>
</dbReference>
<name>A0A0L8FSA8_OCTBM</name>
<accession>A0A0L8FSA8</accession>
<reference evidence="1" key="1">
    <citation type="submission" date="2015-07" db="EMBL/GenBank/DDBJ databases">
        <title>MeaNS - Measles Nucleotide Surveillance Program.</title>
        <authorList>
            <person name="Tran T."/>
            <person name="Druce J."/>
        </authorList>
    </citation>
    <scope>NUCLEOTIDE SEQUENCE</scope>
    <source>
        <strain evidence="1">UCB-OBI-ISO-001</strain>
        <tissue evidence="1">Gonad</tissue>
    </source>
</reference>
<proteinExistence type="predicted"/>
<sequence>MILLMKKSSERGNHSNAFWRDIERNKLRKSKAKTTVDGLFIVLLKQFYWILY</sequence>
<evidence type="ECO:0000313" key="1">
    <source>
        <dbReference type="EMBL" id="KOF67564.1"/>
    </source>
</evidence>
<organism evidence="1">
    <name type="scientific">Octopus bimaculoides</name>
    <name type="common">California two-spotted octopus</name>
    <dbReference type="NCBI Taxonomy" id="37653"/>
    <lineage>
        <taxon>Eukaryota</taxon>
        <taxon>Metazoa</taxon>
        <taxon>Spiralia</taxon>
        <taxon>Lophotrochozoa</taxon>
        <taxon>Mollusca</taxon>
        <taxon>Cephalopoda</taxon>
        <taxon>Coleoidea</taxon>
        <taxon>Octopodiformes</taxon>
        <taxon>Octopoda</taxon>
        <taxon>Incirrata</taxon>
        <taxon>Octopodidae</taxon>
        <taxon>Octopus</taxon>
    </lineage>
</organism>
<protein>
    <submittedName>
        <fullName evidence="1">Uncharacterized protein</fullName>
    </submittedName>
</protein>
<gene>
    <name evidence="1" type="ORF">OCBIM_22009361mg</name>
</gene>
<dbReference type="AlphaFoldDB" id="A0A0L8FSA8"/>